<dbReference type="Gene3D" id="2.40.128.20">
    <property type="match status" value="1"/>
</dbReference>
<evidence type="ECO:0000313" key="3">
    <source>
        <dbReference type="Proteomes" id="UP001190700"/>
    </source>
</evidence>
<dbReference type="InterPro" id="IPR012674">
    <property type="entry name" value="Calycin"/>
</dbReference>
<dbReference type="InterPro" id="IPR044682">
    <property type="entry name" value="VDE"/>
</dbReference>
<keyword evidence="3" id="KW-1185">Reference proteome</keyword>
<feature type="domain" description="VDE lipocalin" evidence="1">
    <location>
        <begin position="89"/>
        <end position="325"/>
    </location>
</feature>
<organism evidence="2 3">
    <name type="scientific">Cymbomonas tetramitiformis</name>
    <dbReference type="NCBI Taxonomy" id="36881"/>
    <lineage>
        <taxon>Eukaryota</taxon>
        <taxon>Viridiplantae</taxon>
        <taxon>Chlorophyta</taxon>
        <taxon>Pyramimonadophyceae</taxon>
        <taxon>Pyramimonadales</taxon>
        <taxon>Pyramimonadaceae</taxon>
        <taxon>Cymbomonas</taxon>
    </lineage>
</organism>
<dbReference type="GO" id="GO:0046422">
    <property type="term" value="F:violaxanthin de-epoxidase activity"/>
    <property type="evidence" value="ECO:0007669"/>
    <property type="project" value="InterPro"/>
</dbReference>
<dbReference type="Proteomes" id="UP001190700">
    <property type="component" value="Unassembled WGS sequence"/>
</dbReference>
<proteinExistence type="predicted"/>
<dbReference type="InterPro" id="IPR010788">
    <property type="entry name" value="VDE_dom"/>
</dbReference>
<evidence type="ECO:0000313" key="2">
    <source>
        <dbReference type="EMBL" id="KAK3283110.1"/>
    </source>
</evidence>
<dbReference type="SUPFAM" id="SSF50814">
    <property type="entry name" value="Lipocalins"/>
    <property type="match status" value="1"/>
</dbReference>
<dbReference type="PANTHER" id="PTHR33970">
    <property type="entry name" value="VIOLAXANTHIN DE-EPOXIDASE, CHLOROPLASTIC-RELATED"/>
    <property type="match status" value="1"/>
</dbReference>
<sequence>MLAQQGMHMQRTHGINHANINSLVKKGKGVKPARAQQRPSVLCEAKGGDHSEKDIEGSQKHGASWLAAGALSLALAVQPAAALDSAKVGTCLLQNCQLQLAGCIADEKCLENLVCLNKCNGRPDEADCQIRCGDLYSDKAIAAFNSCAVSQKNCVPQKADTDEYPIPPRENLVKEFNPEFFDGRWYIASGYNKLFDTFDCQVHYFTSPAPGEMYAKLNWRVKKANGQFYERNDIQTFVQNKDNPALLENHDNEFLHYQDDWYIVDAKEDNYAFVYYRGSNDAWDGYGGAVIYSKTPVLDPAVEPELRAAAERVGLNYDDFEATDNTCGPEPPLKVVVPTDLDVLADDIIALEKEAINEVVAVEEEVLVSFSRGFTVLQSEIVKDEQIIEKDILDIERKLLEVEKQYESKLPSWLSSLFEKILGGAK</sequence>
<dbReference type="Pfam" id="PF07137">
    <property type="entry name" value="VDE"/>
    <property type="match status" value="1"/>
</dbReference>
<dbReference type="AlphaFoldDB" id="A0AAE0GRY6"/>
<dbReference type="EMBL" id="LGRX02003020">
    <property type="protein sequence ID" value="KAK3283110.1"/>
    <property type="molecule type" value="Genomic_DNA"/>
</dbReference>
<evidence type="ECO:0000259" key="1">
    <source>
        <dbReference type="Pfam" id="PF07137"/>
    </source>
</evidence>
<name>A0AAE0GRY6_9CHLO</name>
<reference evidence="2 3" key="1">
    <citation type="journal article" date="2015" name="Genome Biol. Evol.">
        <title>Comparative Genomics of a Bacterivorous Green Alga Reveals Evolutionary Causalities and Consequences of Phago-Mixotrophic Mode of Nutrition.</title>
        <authorList>
            <person name="Burns J.A."/>
            <person name="Paasch A."/>
            <person name="Narechania A."/>
            <person name="Kim E."/>
        </authorList>
    </citation>
    <scope>NUCLEOTIDE SEQUENCE [LARGE SCALE GENOMIC DNA]</scope>
    <source>
        <strain evidence="2 3">PLY_AMNH</strain>
    </source>
</reference>
<comment type="caution">
    <text evidence="2">The sequence shown here is derived from an EMBL/GenBank/DDBJ whole genome shotgun (WGS) entry which is preliminary data.</text>
</comment>
<dbReference type="PANTHER" id="PTHR33970:SF1">
    <property type="entry name" value="VIOLAXANTHIN DE-EPOXIDASE, CHLOROPLASTIC"/>
    <property type="match status" value="1"/>
</dbReference>
<protein>
    <recommendedName>
        <fullName evidence="1">VDE lipocalin domain-containing protein</fullName>
    </recommendedName>
</protein>
<dbReference type="GO" id="GO:0010028">
    <property type="term" value="P:xanthophyll cycle"/>
    <property type="evidence" value="ECO:0007669"/>
    <property type="project" value="InterPro"/>
</dbReference>
<accession>A0AAE0GRY6</accession>
<gene>
    <name evidence="2" type="ORF">CYMTET_9188</name>
</gene>